<dbReference type="GO" id="GO:0008305">
    <property type="term" value="C:integrin complex"/>
    <property type="evidence" value="ECO:0007669"/>
    <property type="project" value="InterPro"/>
</dbReference>
<keyword evidence="20" id="KW-1185">Reference proteome</keyword>
<evidence type="ECO:0000256" key="15">
    <source>
        <dbReference type="PROSITE-ProRule" id="PRU00803"/>
    </source>
</evidence>
<dbReference type="GO" id="GO:0007160">
    <property type="term" value="P:cell-matrix adhesion"/>
    <property type="evidence" value="ECO:0007669"/>
    <property type="project" value="TreeGrafter"/>
</dbReference>
<dbReference type="PROSITE" id="PS51470">
    <property type="entry name" value="FG_GAP"/>
    <property type="match status" value="3"/>
</dbReference>
<evidence type="ECO:0000256" key="4">
    <source>
        <dbReference type="ARBA" id="ARBA00022723"/>
    </source>
</evidence>
<keyword evidence="6" id="KW-0677">Repeat</keyword>
<evidence type="ECO:0000256" key="14">
    <source>
        <dbReference type="ARBA" id="ARBA00023180"/>
    </source>
</evidence>
<dbReference type="PROSITE" id="PS50234">
    <property type="entry name" value="VWFA"/>
    <property type="match status" value="1"/>
</dbReference>
<evidence type="ECO:0000256" key="10">
    <source>
        <dbReference type="ARBA" id="ARBA00023037"/>
    </source>
</evidence>
<dbReference type="SUPFAM" id="SSF53300">
    <property type="entry name" value="vWA-like"/>
    <property type="match status" value="1"/>
</dbReference>
<dbReference type="GO" id="GO:0046872">
    <property type="term" value="F:metal ion binding"/>
    <property type="evidence" value="ECO:0007669"/>
    <property type="project" value="UniProtKB-KW"/>
</dbReference>
<sequence>ACQQRKKREPRSTTEELNGICTVFEKGHFTRSFTDISRDDPINKNSANRNNNNNVQEEGDTGTEIAIVLDGSWSISEEDFQKAKDFIYNIMKKFWEKCIECEFAVVQYGFLIQTEFDLQESRKGISVLQKVQEIQQVGNATWTASALLHVLNSIFNENHGSVKEATKIILLVTDGDIVADPVNLTYVMNLPQMQNTERYVIGVGEAFNKVKPLNTLKTIASKGEEHLLKVEDYSKLDGLLASLQKKIIGIEGKIMRIFVYLSVGTKGDVLEFELAEMGFSAHLEGRECLILGAVGAFNWSGGLVLYQTNTEPHMVTFLNETKEKAATASYSYLGYSITTAKLKHTSLYIAGAPRHSNVGKVFVFEKDIKTYRLSADLKGEQLGSYFGSELCSMDLNLDDYTDILLVGAPFYHIRGEEGRVYVYRLAEEGSFELIYTLVQHHFPFARFGYSIANIGDINNDGFQDVAIGAPLEGHLEHPDYFGSVYIYNGHKNGIHSTASQRITPSALQMKPQYCRYFGLSLAGGLDLTNDGYPDIAVGSLGNLMVLRSRPVVKVQVEVHFTPHKITVHTNTHLTVTLNFTIHPFKEKEFEKSHLHYAMELDVQMDQKRVEFHKGDSGKGKLFFLYTKHANHELIILPCVDCFTSIKIKISYWLESNLNRDLPAPILDMYDQNHTYVELPYEKDCNNKPVCVPQLSLTTNFSGDQLIVGFTKDFAMTISLANSGDGSYRTTAVVIFPRNLNFRMTKMSGLTAVKCSAPQIISKLNSALQCNIGHPVFKDSLISTRGLLQMEVFIYPCHDVIIALDRNLACMVAPKDTI</sequence>
<evidence type="ECO:0000313" key="20">
    <source>
        <dbReference type="Proteomes" id="UP000812440"/>
    </source>
</evidence>
<feature type="repeat" description="FG-GAP" evidence="15">
    <location>
        <begin position="372"/>
        <end position="432"/>
    </location>
</feature>
<dbReference type="GO" id="GO:0005178">
    <property type="term" value="F:integrin binding"/>
    <property type="evidence" value="ECO:0007669"/>
    <property type="project" value="TreeGrafter"/>
</dbReference>
<evidence type="ECO:0000256" key="17">
    <source>
        <dbReference type="SAM" id="MobiDB-lite"/>
    </source>
</evidence>
<evidence type="ECO:0000256" key="11">
    <source>
        <dbReference type="ARBA" id="ARBA00023136"/>
    </source>
</evidence>
<accession>A0A8T2K4U0</accession>
<feature type="non-terminal residue" evidence="19">
    <location>
        <position position="817"/>
    </location>
</feature>
<dbReference type="OrthoDB" id="5317514at2759"/>
<evidence type="ECO:0000256" key="16">
    <source>
        <dbReference type="RuleBase" id="RU003762"/>
    </source>
</evidence>
<dbReference type="InterPro" id="IPR013517">
    <property type="entry name" value="FG-GAP"/>
</dbReference>
<feature type="compositionally biased region" description="Low complexity" evidence="17">
    <location>
        <begin position="43"/>
        <end position="54"/>
    </location>
</feature>
<feature type="domain" description="VWFA" evidence="18">
    <location>
        <begin position="64"/>
        <end position="243"/>
    </location>
</feature>
<dbReference type="Gene3D" id="2.130.10.130">
    <property type="entry name" value="Integrin alpha, N-terminal"/>
    <property type="match status" value="1"/>
</dbReference>
<dbReference type="GO" id="GO:0033627">
    <property type="term" value="P:cell adhesion mediated by integrin"/>
    <property type="evidence" value="ECO:0007669"/>
    <property type="project" value="TreeGrafter"/>
</dbReference>
<proteinExistence type="inferred from homology"/>
<dbReference type="GO" id="GO:0098609">
    <property type="term" value="P:cell-cell adhesion"/>
    <property type="evidence" value="ECO:0007669"/>
    <property type="project" value="TreeGrafter"/>
</dbReference>
<dbReference type="EMBL" id="JAACNH010000002">
    <property type="protein sequence ID" value="KAG8450407.1"/>
    <property type="molecule type" value="Genomic_DNA"/>
</dbReference>
<dbReference type="SMART" id="SM00191">
    <property type="entry name" value="Int_alpha"/>
    <property type="match status" value="4"/>
</dbReference>
<keyword evidence="12" id="KW-1015">Disulfide bond</keyword>
<evidence type="ECO:0000256" key="7">
    <source>
        <dbReference type="ARBA" id="ARBA00022837"/>
    </source>
</evidence>
<keyword evidence="10 16" id="KW-0401">Integrin</keyword>
<keyword evidence="8 16" id="KW-0130">Cell adhesion</keyword>
<evidence type="ECO:0000256" key="1">
    <source>
        <dbReference type="ARBA" id="ARBA00004479"/>
    </source>
</evidence>
<protein>
    <recommendedName>
        <fullName evidence="18">VWFA domain-containing protein</fullName>
    </recommendedName>
</protein>
<keyword evidence="7" id="KW-0106">Calcium</keyword>
<evidence type="ECO:0000259" key="18">
    <source>
        <dbReference type="PROSITE" id="PS50234"/>
    </source>
</evidence>
<keyword evidence="14" id="KW-0325">Glycoprotein</keyword>
<keyword evidence="4" id="KW-0479">Metal-binding</keyword>
<evidence type="ECO:0000256" key="6">
    <source>
        <dbReference type="ARBA" id="ARBA00022737"/>
    </source>
</evidence>
<gene>
    <name evidence="19" type="ORF">GDO86_002895</name>
</gene>
<dbReference type="InterPro" id="IPR013519">
    <property type="entry name" value="Int_alpha_beta-p"/>
</dbReference>
<dbReference type="Gene3D" id="2.60.40.1510">
    <property type="entry name" value="ntegrin, alpha v. Chain A, domain 3"/>
    <property type="match status" value="1"/>
</dbReference>
<dbReference type="InterPro" id="IPR002035">
    <property type="entry name" value="VWF_A"/>
</dbReference>
<organism evidence="19 20">
    <name type="scientific">Hymenochirus boettgeri</name>
    <name type="common">Congo dwarf clawed frog</name>
    <dbReference type="NCBI Taxonomy" id="247094"/>
    <lineage>
        <taxon>Eukaryota</taxon>
        <taxon>Metazoa</taxon>
        <taxon>Chordata</taxon>
        <taxon>Craniata</taxon>
        <taxon>Vertebrata</taxon>
        <taxon>Euteleostomi</taxon>
        <taxon>Amphibia</taxon>
        <taxon>Batrachia</taxon>
        <taxon>Anura</taxon>
        <taxon>Pipoidea</taxon>
        <taxon>Pipidae</taxon>
        <taxon>Pipinae</taxon>
        <taxon>Hymenochirus</taxon>
    </lineage>
</organism>
<dbReference type="SUPFAM" id="SSF69318">
    <property type="entry name" value="Integrin alpha N-terminal domain"/>
    <property type="match status" value="1"/>
</dbReference>
<comment type="subcellular location">
    <subcellularLocation>
        <location evidence="1 16">Membrane</location>
        <topology evidence="1 16">Single-pass type I membrane protein</topology>
    </subcellularLocation>
</comment>
<keyword evidence="11" id="KW-0472">Membrane</keyword>
<dbReference type="Pfam" id="PF20805">
    <property type="entry name" value="Integrin_A_Ig_2"/>
    <property type="match status" value="1"/>
</dbReference>
<dbReference type="AlphaFoldDB" id="A0A8T2K4U0"/>
<reference evidence="19" key="1">
    <citation type="thesis" date="2020" institute="ProQuest LLC" country="789 East Eisenhower Parkway, Ann Arbor, MI, USA">
        <title>Comparative Genomics and Chromosome Evolution.</title>
        <authorList>
            <person name="Mudd A.B."/>
        </authorList>
    </citation>
    <scope>NUCLEOTIDE SEQUENCE</scope>
    <source>
        <strain evidence="19">Female2</strain>
        <tissue evidence="19">Blood</tissue>
    </source>
</reference>
<dbReference type="PRINTS" id="PR00453">
    <property type="entry name" value="VWFADOMAIN"/>
</dbReference>
<name>A0A8T2K4U0_9PIPI</name>
<dbReference type="Gene3D" id="3.40.50.410">
    <property type="entry name" value="von Willebrand factor, type A domain"/>
    <property type="match status" value="1"/>
</dbReference>
<dbReference type="Pfam" id="PF00092">
    <property type="entry name" value="VWA"/>
    <property type="match status" value="1"/>
</dbReference>
<keyword evidence="5" id="KW-0732">Signal</keyword>
<dbReference type="GO" id="GO:0009897">
    <property type="term" value="C:external side of plasma membrane"/>
    <property type="evidence" value="ECO:0007669"/>
    <property type="project" value="TreeGrafter"/>
</dbReference>
<evidence type="ECO:0000256" key="3">
    <source>
        <dbReference type="ARBA" id="ARBA00022692"/>
    </source>
</evidence>
<feature type="repeat" description="FG-GAP" evidence="15">
    <location>
        <begin position="500"/>
        <end position="563"/>
    </location>
</feature>
<keyword evidence="3" id="KW-0812">Transmembrane</keyword>
<evidence type="ECO:0000313" key="19">
    <source>
        <dbReference type="EMBL" id="KAG8450407.1"/>
    </source>
</evidence>
<dbReference type="InterPro" id="IPR000413">
    <property type="entry name" value="Integrin_alpha"/>
</dbReference>
<feature type="region of interest" description="Disordered" evidence="17">
    <location>
        <begin position="35"/>
        <end position="59"/>
    </location>
</feature>
<dbReference type="SMART" id="SM00327">
    <property type="entry name" value="VWA"/>
    <property type="match status" value="1"/>
</dbReference>
<dbReference type="Gene3D" id="2.60.40.1460">
    <property type="entry name" value="Integrin domains. Chain A, domain 2"/>
    <property type="match status" value="1"/>
</dbReference>
<keyword evidence="13 16" id="KW-0675">Receptor</keyword>
<dbReference type="InterPro" id="IPR028994">
    <property type="entry name" value="Integrin_alpha_N"/>
</dbReference>
<dbReference type="InterPro" id="IPR032695">
    <property type="entry name" value="Integrin_dom_sf"/>
</dbReference>
<dbReference type="Proteomes" id="UP000812440">
    <property type="component" value="Chromosome 2"/>
</dbReference>
<keyword evidence="9" id="KW-1133">Transmembrane helix</keyword>
<evidence type="ECO:0000256" key="13">
    <source>
        <dbReference type="ARBA" id="ARBA00023170"/>
    </source>
</evidence>
<evidence type="ECO:0000256" key="8">
    <source>
        <dbReference type="ARBA" id="ARBA00022889"/>
    </source>
</evidence>
<dbReference type="InterPro" id="IPR036465">
    <property type="entry name" value="vWFA_dom_sf"/>
</dbReference>
<dbReference type="PRINTS" id="PR01185">
    <property type="entry name" value="INTEGRINA"/>
</dbReference>
<evidence type="ECO:0000256" key="5">
    <source>
        <dbReference type="ARBA" id="ARBA00022729"/>
    </source>
</evidence>
<dbReference type="Pfam" id="PF01839">
    <property type="entry name" value="FG-GAP"/>
    <property type="match status" value="2"/>
</dbReference>
<evidence type="ECO:0000256" key="2">
    <source>
        <dbReference type="ARBA" id="ARBA00008054"/>
    </source>
</evidence>
<dbReference type="GO" id="GO:0007229">
    <property type="term" value="P:integrin-mediated signaling pathway"/>
    <property type="evidence" value="ECO:0007669"/>
    <property type="project" value="UniProtKB-KW"/>
</dbReference>
<evidence type="ECO:0000256" key="12">
    <source>
        <dbReference type="ARBA" id="ARBA00023157"/>
    </source>
</evidence>
<dbReference type="PANTHER" id="PTHR23220">
    <property type="entry name" value="INTEGRIN ALPHA"/>
    <property type="match status" value="1"/>
</dbReference>
<dbReference type="SUPFAM" id="SSF69179">
    <property type="entry name" value="Integrin domains"/>
    <property type="match status" value="2"/>
</dbReference>
<dbReference type="InterPro" id="IPR048285">
    <property type="entry name" value="Integrin_alpha_Ig-like_2"/>
</dbReference>
<comment type="caution">
    <text evidence="19">The sequence shown here is derived from an EMBL/GenBank/DDBJ whole genome shotgun (WGS) entry which is preliminary data.</text>
</comment>
<feature type="repeat" description="FG-GAP" evidence="15">
    <location>
        <begin position="433"/>
        <end position="496"/>
    </location>
</feature>
<dbReference type="PANTHER" id="PTHR23220:SF79">
    <property type="entry name" value="INTEGRIN ALPHA-E"/>
    <property type="match status" value="1"/>
</dbReference>
<evidence type="ECO:0000256" key="9">
    <source>
        <dbReference type="ARBA" id="ARBA00022989"/>
    </source>
</evidence>
<comment type="similarity">
    <text evidence="2 16">Belongs to the integrin alpha chain family.</text>
</comment>